<reference evidence="4" key="2">
    <citation type="submission" date="2016-03" db="EMBL/GenBank/DDBJ databases">
        <authorList>
            <person name="Lee Y.-S."/>
            <person name="Choi Y.-L."/>
        </authorList>
    </citation>
    <scope>NUCLEOTIDE SEQUENCE [LARGE SCALE GENOMIC DNA]</scope>
    <source>
        <strain evidence="4">DAU221</strain>
    </source>
</reference>
<feature type="chain" id="PRO_5013476198" evidence="1">
    <location>
        <begin position="20"/>
        <end position="140"/>
    </location>
</feature>
<dbReference type="Proteomes" id="UP001209730">
    <property type="component" value="Unassembled WGS sequence"/>
</dbReference>
<reference evidence="2" key="1">
    <citation type="submission" date="2016-03" db="EMBL/GenBank/DDBJ databases">
        <authorList>
            <person name="Ploux O."/>
        </authorList>
    </citation>
    <scope>NUCLEOTIDE SEQUENCE [LARGE SCALE GENOMIC DNA]</scope>
    <source>
        <strain evidence="2">DAU221</strain>
    </source>
</reference>
<keyword evidence="1" id="KW-0732">Signal</keyword>
<feature type="signal peptide" evidence="1">
    <location>
        <begin position="1"/>
        <end position="19"/>
    </location>
</feature>
<dbReference type="KEGG" id="mthd:A3224_06870"/>
<name>A0A143HLJ1_MICTH</name>
<dbReference type="Proteomes" id="UP000076077">
    <property type="component" value="Chromosome"/>
</dbReference>
<evidence type="ECO:0000313" key="4">
    <source>
        <dbReference type="Proteomes" id="UP000076077"/>
    </source>
</evidence>
<gene>
    <name evidence="2" type="ORF">A3224_06870</name>
    <name evidence="3" type="ORF">OQJ68_08615</name>
</gene>
<dbReference type="OrthoDB" id="4750212at2"/>
<evidence type="ECO:0000313" key="2">
    <source>
        <dbReference type="EMBL" id="AMX02340.1"/>
    </source>
</evidence>
<keyword evidence="4" id="KW-1185">Reference proteome</keyword>
<evidence type="ECO:0000256" key="1">
    <source>
        <dbReference type="SAM" id="SignalP"/>
    </source>
</evidence>
<dbReference type="EMBL" id="CP014864">
    <property type="protein sequence ID" value="AMX02340.1"/>
    <property type="molecule type" value="Genomic_DNA"/>
</dbReference>
<dbReference type="RefSeq" id="WP_067152849.1">
    <property type="nucleotide sequence ID" value="NZ_CP014864.1"/>
</dbReference>
<reference evidence="3" key="3">
    <citation type="submission" date="2022-11" db="EMBL/GenBank/DDBJ databases">
        <title>Chitin-degrading and fungicidal potential of chitinolytic bacterial strains from marine environment of the Pacific Ocean regions.</title>
        <authorList>
            <person name="Pentekhina I."/>
            <person name="Nedashkovskaya O."/>
            <person name="Seitkalieva A."/>
            <person name="Podvolotskaya A."/>
            <person name="Tekutyeva L."/>
            <person name="Balabanova L."/>
        </authorList>
    </citation>
    <scope>NUCLEOTIDE SEQUENCE</scope>
    <source>
        <strain evidence="3">KMM 6838</strain>
    </source>
</reference>
<dbReference type="AlphaFoldDB" id="A0A143HLJ1"/>
<sequence>MRTLLIIPTLVLAAAGASADTLSKQLRACAAIEASDKRLACYDTLSGTLDQRAEQNFGQEQLRITEDAPDTIEAAIADISKTAYNKALITLDNGQVWRQNDSTRLTWKVGDAVVLERGLLGSFFMKQADGGRKIRVKRIR</sequence>
<dbReference type="GeneID" id="76607770"/>
<dbReference type="STRING" id="252514.A3224_06870"/>
<organism evidence="2 4">
    <name type="scientific">Microbulbifer thermotolerans</name>
    <dbReference type="NCBI Taxonomy" id="252514"/>
    <lineage>
        <taxon>Bacteria</taxon>
        <taxon>Pseudomonadati</taxon>
        <taxon>Pseudomonadota</taxon>
        <taxon>Gammaproteobacteria</taxon>
        <taxon>Cellvibrionales</taxon>
        <taxon>Microbulbiferaceae</taxon>
        <taxon>Microbulbifer</taxon>
    </lineage>
</organism>
<dbReference type="EMBL" id="JAPHQB010000011">
    <property type="protein sequence ID" value="MCX2801844.1"/>
    <property type="molecule type" value="Genomic_DNA"/>
</dbReference>
<accession>A0A143HLJ1</accession>
<protein>
    <submittedName>
        <fullName evidence="2">Uncharacterized protein</fullName>
    </submittedName>
</protein>
<proteinExistence type="predicted"/>
<evidence type="ECO:0000313" key="3">
    <source>
        <dbReference type="EMBL" id="MCX2801844.1"/>
    </source>
</evidence>